<dbReference type="InterPro" id="IPR013320">
    <property type="entry name" value="ConA-like_dom_sf"/>
</dbReference>
<evidence type="ECO:0000313" key="3">
    <source>
        <dbReference type="Proteomes" id="UP000481153"/>
    </source>
</evidence>
<dbReference type="InterPro" id="IPR044736">
    <property type="entry name" value="Gid1/RanBPM/SPLA_SPRY"/>
</dbReference>
<dbReference type="Gene3D" id="2.60.120.920">
    <property type="match status" value="1"/>
</dbReference>
<keyword evidence="3" id="KW-1185">Reference proteome</keyword>
<dbReference type="VEuPathDB" id="FungiDB:AeMF1_020569"/>
<organism evidence="2 3">
    <name type="scientific">Aphanomyces euteiches</name>
    <dbReference type="NCBI Taxonomy" id="100861"/>
    <lineage>
        <taxon>Eukaryota</taxon>
        <taxon>Sar</taxon>
        <taxon>Stramenopiles</taxon>
        <taxon>Oomycota</taxon>
        <taxon>Saprolegniomycetes</taxon>
        <taxon>Saprolegniales</taxon>
        <taxon>Verrucalvaceae</taxon>
        <taxon>Aphanomyces</taxon>
    </lineage>
</organism>
<name>A0A6G0X3F5_9STRA</name>
<reference evidence="2 3" key="1">
    <citation type="submission" date="2019-07" db="EMBL/GenBank/DDBJ databases">
        <title>Genomics analysis of Aphanomyces spp. identifies a new class of oomycete effector associated with host adaptation.</title>
        <authorList>
            <person name="Gaulin E."/>
        </authorList>
    </citation>
    <scope>NUCLEOTIDE SEQUENCE [LARGE SCALE GENOMIC DNA]</scope>
    <source>
        <strain evidence="2 3">ATCC 201684</strain>
    </source>
</reference>
<protein>
    <recommendedName>
        <fullName evidence="1">SPRY domain-containing protein</fullName>
    </recommendedName>
</protein>
<sequence length="364" mass="39369">MLVASPVAPPPWNPSRSSRGLKTFVLLDKTRSSMTTTTTLYASYKAVLTQTPLHFDLLARVDPLQSNGACSTNNRRRRQDGSTRQDEIAASVFEVAFAFLDVDELSACVLVSKSTKTIATRAHLWLAIYNRAWRANGQTLPRPWMQLTYHQLVVLVQSRLHLSRLELSTRGRVLELPRGLVQVANTSVMRTFANGAVESIRGKTPLPLASCGLALGVEVAYYEVAMKSSGSVGLAMLTSRDYGYAKESHVGSHAGSIGFHGFDGGLYEHLGASSGHESDGKLVNQGPTWANNCTLGCGIVHGSMSTVFFTLNGELVASTSVEHPLARQLALAVSLEAYGDECVVNLGTAPFVFDLEAYCLSCNR</sequence>
<evidence type="ECO:0000313" key="2">
    <source>
        <dbReference type="EMBL" id="KAF0734430.1"/>
    </source>
</evidence>
<proteinExistence type="predicted"/>
<dbReference type="Pfam" id="PF00622">
    <property type="entry name" value="SPRY"/>
    <property type="match status" value="1"/>
</dbReference>
<dbReference type="SUPFAM" id="SSF49899">
    <property type="entry name" value="Concanavalin A-like lectins/glucanases"/>
    <property type="match status" value="1"/>
</dbReference>
<dbReference type="Proteomes" id="UP000481153">
    <property type="component" value="Unassembled WGS sequence"/>
</dbReference>
<dbReference type="InterPro" id="IPR043136">
    <property type="entry name" value="B30.2/SPRY_sf"/>
</dbReference>
<dbReference type="PANTHER" id="PTHR12864">
    <property type="entry name" value="RAN BINDING PROTEIN 9-RELATED"/>
    <property type="match status" value="1"/>
</dbReference>
<evidence type="ECO:0000259" key="1">
    <source>
        <dbReference type="Pfam" id="PF00622"/>
    </source>
</evidence>
<dbReference type="InterPro" id="IPR050618">
    <property type="entry name" value="Ubq-SigPath_Reg"/>
</dbReference>
<feature type="domain" description="SPRY" evidence="1">
    <location>
        <begin position="221"/>
        <end position="348"/>
    </location>
</feature>
<dbReference type="EMBL" id="VJMJ01000114">
    <property type="protein sequence ID" value="KAF0734430.1"/>
    <property type="molecule type" value="Genomic_DNA"/>
</dbReference>
<accession>A0A6G0X3F5</accession>
<dbReference type="AlphaFoldDB" id="A0A6G0X3F5"/>
<comment type="caution">
    <text evidence="2">The sequence shown here is derived from an EMBL/GenBank/DDBJ whole genome shotgun (WGS) entry which is preliminary data.</text>
</comment>
<dbReference type="InterPro" id="IPR003877">
    <property type="entry name" value="SPRY_dom"/>
</dbReference>
<gene>
    <name evidence="2" type="ORF">Ae201684_008890</name>
</gene>
<dbReference type="CDD" id="cd12885">
    <property type="entry name" value="SPRY_RanBP_like"/>
    <property type="match status" value="1"/>
</dbReference>